<evidence type="ECO:0000256" key="4">
    <source>
        <dbReference type="ARBA" id="ARBA00022679"/>
    </source>
</evidence>
<organism evidence="12 13">
    <name type="scientific">Paractinoplanes pyxinae</name>
    <dbReference type="NCBI Taxonomy" id="2997416"/>
    <lineage>
        <taxon>Bacteria</taxon>
        <taxon>Bacillati</taxon>
        <taxon>Actinomycetota</taxon>
        <taxon>Actinomycetes</taxon>
        <taxon>Micromonosporales</taxon>
        <taxon>Micromonosporaceae</taxon>
        <taxon>Paractinoplanes</taxon>
    </lineage>
</organism>
<feature type="domain" description="Signal transduction histidine kinase subgroup 3 dimerisation and phosphoacceptor" evidence="11">
    <location>
        <begin position="190"/>
        <end position="255"/>
    </location>
</feature>
<evidence type="ECO:0000256" key="5">
    <source>
        <dbReference type="ARBA" id="ARBA00022741"/>
    </source>
</evidence>
<keyword evidence="4" id="KW-0808">Transferase</keyword>
<dbReference type="GO" id="GO:0016301">
    <property type="term" value="F:kinase activity"/>
    <property type="evidence" value="ECO:0007669"/>
    <property type="project" value="UniProtKB-KW"/>
</dbReference>
<keyword evidence="7" id="KW-0067">ATP-binding</keyword>
<feature type="transmembrane region" description="Helical" evidence="9">
    <location>
        <begin position="103"/>
        <end position="129"/>
    </location>
</feature>
<dbReference type="PANTHER" id="PTHR24421:SF10">
    <property type="entry name" value="NITRATE_NITRITE SENSOR PROTEIN NARQ"/>
    <property type="match status" value="1"/>
</dbReference>
<keyword evidence="9" id="KW-1133">Transmembrane helix</keyword>
<dbReference type="InterPro" id="IPR050482">
    <property type="entry name" value="Sensor_HK_TwoCompSys"/>
</dbReference>
<comment type="catalytic activity">
    <reaction evidence="1">
        <text>ATP + protein L-histidine = ADP + protein N-phospho-L-histidine.</text>
        <dbReference type="EC" id="2.7.13.3"/>
    </reaction>
</comment>
<sequence>MVISPLVGLRTAVAGRDRGPVGHPLLSGVFVAAALGSALLVYVNTGGVELVVVQIALAAGVAVPIALLPHRPLIAWRLAMVATLLNLPREVAPDGLSWPWHPLQLVVLPALVLFIALVHRGATVIWVVLLTSATTMGHLEPSRALPVAASVVVLAVVGDQVRRRVEAQHSLVAERKLTAAEQERSAVLEERVRIAREMHDVVAHHMSMIAVRAETAPYRLSGEPETRDAEFVAIAGASRAALQDMRRLLGVLRSESADADATTPSPGLADLAAMVSAATASGLRVVLQAQPPVGRAAAAVPPLVGQAAYRIVQEGLSNATRHAPGSVVRVSVTADDAAVRVRVHNTAPAGPVSRSRGGGHGIRGMRERAGALGGTLSAGPADGGGYNVHAVLPLAAGEGRLRAPGSRSAVGAGA</sequence>
<dbReference type="CDD" id="cd16917">
    <property type="entry name" value="HATPase_UhpB-NarQ-NarX-like"/>
    <property type="match status" value="1"/>
</dbReference>
<dbReference type="EMBL" id="JAPNTZ010000001">
    <property type="protein sequence ID" value="MCY1137072.1"/>
    <property type="molecule type" value="Genomic_DNA"/>
</dbReference>
<dbReference type="RefSeq" id="WP_267560883.1">
    <property type="nucleotide sequence ID" value="NZ_JAPNTZ010000001.1"/>
</dbReference>
<dbReference type="InterPro" id="IPR003594">
    <property type="entry name" value="HATPase_dom"/>
</dbReference>
<dbReference type="Gene3D" id="3.30.565.10">
    <property type="entry name" value="Histidine kinase-like ATPase, C-terminal domain"/>
    <property type="match status" value="1"/>
</dbReference>
<keyword evidence="9" id="KW-0472">Membrane</keyword>
<evidence type="ECO:0000313" key="13">
    <source>
        <dbReference type="Proteomes" id="UP001151002"/>
    </source>
</evidence>
<evidence type="ECO:0000256" key="3">
    <source>
        <dbReference type="ARBA" id="ARBA00022553"/>
    </source>
</evidence>
<evidence type="ECO:0000256" key="7">
    <source>
        <dbReference type="ARBA" id="ARBA00022840"/>
    </source>
</evidence>
<feature type="transmembrane region" description="Helical" evidence="9">
    <location>
        <begin position="50"/>
        <end position="68"/>
    </location>
</feature>
<evidence type="ECO:0000259" key="11">
    <source>
        <dbReference type="Pfam" id="PF07730"/>
    </source>
</evidence>
<evidence type="ECO:0000256" key="2">
    <source>
        <dbReference type="ARBA" id="ARBA00012438"/>
    </source>
</evidence>
<reference evidence="12" key="1">
    <citation type="submission" date="2022-11" db="EMBL/GenBank/DDBJ databases">
        <authorList>
            <person name="Somphong A."/>
            <person name="Phongsopitanun W."/>
        </authorList>
    </citation>
    <scope>NUCLEOTIDE SEQUENCE</scope>
    <source>
        <strain evidence="12">Pm04-4</strain>
    </source>
</reference>
<dbReference type="Proteomes" id="UP001151002">
    <property type="component" value="Unassembled WGS sequence"/>
</dbReference>
<keyword evidence="5" id="KW-0547">Nucleotide-binding</keyword>
<evidence type="ECO:0000256" key="1">
    <source>
        <dbReference type="ARBA" id="ARBA00000085"/>
    </source>
</evidence>
<keyword evidence="13" id="KW-1185">Reference proteome</keyword>
<keyword evidence="3" id="KW-0597">Phosphoprotein</keyword>
<dbReference type="EC" id="2.7.13.3" evidence="2"/>
<gene>
    <name evidence="12" type="ORF">OWR29_03615</name>
</gene>
<dbReference type="PANTHER" id="PTHR24421">
    <property type="entry name" value="NITRATE/NITRITE SENSOR PROTEIN NARX-RELATED"/>
    <property type="match status" value="1"/>
</dbReference>
<dbReference type="Gene3D" id="1.20.5.1930">
    <property type="match status" value="1"/>
</dbReference>
<feature type="domain" description="Histidine kinase/HSP90-like ATPase" evidence="10">
    <location>
        <begin position="307"/>
        <end position="395"/>
    </location>
</feature>
<evidence type="ECO:0000256" key="6">
    <source>
        <dbReference type="ARBA" id="ARBA00022777"/>
    </source>
</evidence>
<feature type="transmembrane region" description="Helical" evidence="9">
    <location>
        <begin position="24"/>
        <end position="43"/>
    </location>
</feature>
<evidence type="ECO:0000256" key="8">
    <source>
        <dbReference type="ARBA" id="ARBA00023012"/>
    </source>
</evidence>
<dbReference type="Pfam" id="PF07730">
    <property type="entry name" value="HisKA_3"/>
    <property type="match status" value="1"/>
</dbReference>
<name>A0ABT4ASD5_9ACTN</name>
<protein>
    <recommendedName>
        <fullName evidence="2">histidine kinase</fullName>
        <ecNumber evidence="2">2.7.13.3</ecNumber>
    </recommendedName>
</protein>
<comment type="caution">
    <text evidence="12">The sequence shown here is derived from an EMBL/GenBank/DDBJ whole genome shotgun (WGS) entry which is preliminary data.</text>
</comment>
<evidence type="ECO:0000256" key="9">
    <source>
        <dbReference type="SAM" id="Phobius"/>
    </source>
</evidence>
<evidence type="ECO:0000313" key="12">
    <source>
        <dbReference type="EMBL" id="MCY1137072.1"/>
    </source>
</evidence>
<dbReference type="SUPFAM" id="SSF55874">
    <property type="entry name" value="ATPase domain of HSP90 chaperone/DNA topoisomerase II/histidine kinase"/>
    <property type="match status" value="1"/>
</dbReference>
<dbReference type="Pfam" id="PF02518">
    <property type="entry name" value="HATPase_c"/>
    <property type="match status" value="1"/>
</dbReference>
<dbReference type="InterPro" id="IPR011712">
    <property type="entry name" value="Sig_transdc_His_kin_sub3_dim/P"/>
</dbReference>
<dbReference type="InterPro" id="IPR036890">
    <property type="entry name" value="HATPase_C_sf"/>
</dbReference>
<keyword evidence="9" id="KW-0812">Transmembrane</keyword>
<keyword evidence="6 12" id="KW-0418">Kinase</keyword>
<accession>A0ABT4ASD5</accession>
<evidence type="ECO:0000259" key="10">
    <source>
        <dbReference type="Pfam" id="PF02518"/>
    </source>
</evidence>
<keyword evidence="8" id="KW-0902">Two-component regulatory system</keyword>
<proteinExistence type="predicted"/>